<name>A0AC58PF09_CAMBA</name>
<dbReference type="RefSeq" id="XP_074208622.1">
    <property type="nucleotide sequence ID" value="XM_074352521.1"/>
</dbReference>
<evidence type="ECO:0000313" key="2">
    <source>
        <dbReference type="RefSeq" id="XP_074208622.1"/>
    </source>
</evidence>
<keyword evidence="1" id="KW-1185">Reference proteome</keyword>
<protein>
    <submittedName>
        <fullName evidence="2">Uncharacterized protein LOC105071405 isoform X2</fullName>
    </submittedName>
</protein>
<reference evidence="2" key="1">
    <citation type="submission" date="2025-08" db="UniProtKB">
        <authorList>
            <consortium name="RefSeq"/>
        </authorList>
    </citation>
    <scope>IDENTIFICATION</scope>
    <source>
        <tissue evidence="2">Blood</tissue>
    </source>
</reference>
<evidence type="ECO:0000313" key="1">
    <source>
        <dbReference type="Proteomes" id="UP001732780"/>
    </source>
</evidence>
<proteinExistence type="predicted"/>
<gene>
    <name evidence="2" type="primary">LOC105071405</name>
</gene>
<sequence length="88" mass="9697">MPPPSQPLGDVELSTRPHGSDRTEIRHTSDIIWYLSFSFWLTSPRMMISRSLHVAASGFILFTGNAASRSPHPPLEAPQHCREAAEGG</sequence>
<dbReference type="Proteomes" id="UP001732780">
    <property type="component" value="Chromosome 24"/>
</dbReference>
<organism evidence="1 2">
    <name type="scientific">Camelus bactrianus</name>
    <name type="common">Bactrian camel</name>
    <dbReference type="NCBI Taxonomy" id="9837"/>
    <lineage>
        <taxon>Eukaryota</taxon>
        <taxon>Metazoa</taxon>
        <taxon>Chordata</taxon>
        <taxon>Craniata</taxon>
        <taxon>Vertebrata</taxon>
        <taxon>Euteleostomi</taxon>
        <taxon>Mammalia</taxon>
        <taxon>Eutheria</taxon>
        <taxon>Laurasiatheria</taxon>
        <taxon>Artiodactyla</taxon>
        <taxon>Tylopoda</taxon>
        <taxon>Camelidae</taxon>
        <taxon>Camelus</taxon>
    </lineage>
</organism>
<accession>A0AC58PF09</accession>